<accession>A0A9W9PMQ9</accession>
<feature type="transmembrane region" description="Helical" evidence="1">
    <location>
        <begin position="20"/>
        <end position="42"/>
    </location>
</feature>
<proteinExistence type="predicted"/>
<dbReference type="OrthoDB" id="2896006at2759"/>
<reference evidence="2" key="2">
    <citation type="journal article" date="2023" name="IMA Fungus">
        <title>Comparative genomic study of the Penicillium genus elucidates a diverse pangenome and 15 lateral gene transfer events.</title>
        <authorList>
            <person name="Petersen C."/>
            <person name="Sorensen T."/>
            <person name="Nielsen M.R."/>
            <person name="Sondergaard T.E."/>
            <person name="Sorensen J.L."/>
            <person name="Fitzpatrick D.A."/>
            <person name="Frisvad J.C."/>
            <person name="Nielsen K.L."/>
        </authorList>
    </citation>
    <scope>NUCLEOTIDE SEQUENCE</scope>
    <source>
        <strain evidence="2">IBT 21472</strain>
    </source>
</reference>
<evidence type="ECO:0000313" key="2">
    <source>
        <dbReference type="EMBL" id="KAJ5299032.1"/>
    </source>
</evidence>
<keyword evidence="1" id="KW-0472">Membrane</keyword>
<feature type="transmembrane region" description="Helical" evidence="1">
    <location>
        <begin position="116"/>
        <end position="137"/>
    </location>
</feature>
<protein>
    <submittedName>
        <fullName evidence="2">Uncharacterized protein</fullName>
    </submittedName>
</protein>
<sequence>MEQLYDFVAMAITLQEGETYTSICAAAKVLAVIIMLAFRFLALFPTYITLTLAEAKFLPAEIETVVPSLTKERGLKIGELTGDEKPPFGLEAFTSVLKPFGTARYLQLIELHRKKCFAHIVLEVALIAFILVANRVYPYEGEGIA</sequence>
<evidence type="ECO:0000313" key="3">
    <source>
        <dbReference type="Proteomes" id="UP001147746"/>
    </source>
</evidence>
<keyword evidence="1" id="KW-1133">Transmembrane helix</keyword>
<evidence type="ECO:0000256" key="1">
    <source>
        <dbReference type="SAM" id="Phobius"/>
    </source>
</evidence>
<reference evidence="2" key="1">
    <citation type="submission" date="2022-12" db="EMBL/GenBank/DDBJ databases">
        <authorList>
            <person name="Petersen C."/>
        </authorList>
    </citation>
    <scope>NUCLEOTIDE SEQUENCE</scope>
    <source>
        <strain evidence="2">IBT 21472</strain>
    </source>
</reference>
<keyword evidence="1" id="KW-0812">Transmembrane</keyword>
<name>A0A9W9PMQ9_9EURO</name>
<gene>
    <name evidence="2" type="ORF">N7476_010589</name>
</gene>
<organism evidence="2 3">
    <name type="scientific">Penicillium atrosanguineum</name>
    <dbReference type="NCBI Taxonomy" id="1132637"/>
    <lineage>
        <taxon>Eukaryota</taxon>
        <taxon>Fungi</taxon>
        <taxon>Dikarya</taxon>
        <taxon>Ascomycota</taxon>
        <taxon>Pezizomycotina</taxon>
        <taxon>Eurotiomycetes</taxon>
        <taxon>Eurotiomycetidae</taxon>
        <taxon>Eurotiales</taxon>
        <taxon>Aspergillaceae</taxon>
        <taxon>Penicillium</taxon>
    </lineage>
</organism>
<dbReference type="EMBL" id="JAPZBO010000010">
    <property type="protein sequence ID" value="KAJ5299032.1"/>
    <property type="molecule type" value="Genomic_DNA"/>
</dbReference>
<dbReference type="AlphaFoldDB" id="A0A9W9PMQ9"/>
<dbReference type="Proteomes" id="UP001147746">
    <property type="component" value="Unassembled WGS sequence"/>
</dbReference>
<comment type="caution">
    <text evidence="2">The sequence shown here is derived from an EMBL/GenBank/DDBJ whole genome shotgun (WGS) entry which is preliminary data.</text>
</comment>
<keyword evidence="3" id="KW-1185">Reference proteome</keyword>